<evidence type="ECO:0000256" key="3">
    <source>
        <dbReference type="ARBA" id="ARBA00038415"/>
    </source>
</evidence>
<comment type="similarity">
    <text evidence="3">Belongs to the WD repeat MDV1/CAF4 family.</text>
</comment>
<dbReference type="GO" id="GO:0005634">
    <property type="term" value="C:nucleus"/>
    <property type="evidence" value="ECO:0007669"/>
    <property type="project" value="TreeGrafter"/>
</dbReference>
<dbReference type="InterPro" id="IPR036322">
    <property type="entry name" value="WD40_repeat_dom_sf"/>
</dbReference>
<sequence>MECGRVEQHFGHLEAADGSLAVQANVRGPLHIHRELSKPVQRHTIDPPEFLDGLPEAAFNAASKQHSPSCLQNTRRNVLEQIEKWADSNGEKRIYWLKGMAGTGKSTIALTVARKYAQFRRLGASFFFSRGGGDLGTARKFATAIAAQLASASPELKKCIDDAIASDHSIRDLGLYDQWEKLVLGPLAQLGKDVFSLPLVIVIDALDECDSEDDVSLLIQCLAAIMTIESVQLRVFVSSRPNEPINLGFDSISGDLRQDFNLHDIEQSIVDQDLMLFYKDRLTYTAKRFGLDDRILSDKTIQFLVQKSDRLFIYAATVCRFIHQGGQLASDRLSLLIAAGNTLTKPDKELDQMYTTVLTYSLTIQLEPEEADKLQTLFRRIVGSIVVLSDAMTLADLAAILEEPKDVIISMLHCLHSVLDVPEDETRSIRLLHPSFRDFLLDPARCPTKSFLVDAKASHHHLFRCCLRLMKNHLRRNMCNIKRPGIKAWDIPKATVDKFIPLSVQYACRYWIHHLQQSDIDPSNCPDIIGLFNTHFLYWLEALALIGRVSDGIAMIQSLEARLGALTKPGSLLSRIKAKSRQRSPNTVPLFPHQGNVISPLLHTTVYDGMRFLLSCASIVEEAPLQIYCSALVFAPEKSIIRKQFEKCIPDWIKTKPKVQAGWVSALQTLEGHSLGVNSVAFSPDGRRVVSGSWDGTVRLWDVVTGAALRTLEGHSGGVNSVAFSPDGRQVVSGSWDGTVRLWLWDAATATAALRTLKDHSSGVNSVAFSPDGRQVVSGSHDRTVRLWDVATGAALCTLEGHSGGVNSVAYSPDGRQVVSRSDDGTVRQVVSGSYDGTVRFWDAATGAALCTLEGHSGSVHSVAFSPDGRQVVSGSHDRTVRLWDAATGAARRTRAELQSPTVLHTLEGHLNQVSLIAQDDNIPHALFVSNNWVAEGESNLVWLPPAYRPTCKAVWDKIIVLGHSSGRISILGFKEGSKLI</sequence>
<dbReference type="Proteomes" id="UP000054321">
    <property type="component" value="Unassembled WGS sequence"/>
</dbReference>
<comment type="function">
    <text evidence="5">Involved in mitochondrial fission. Acts as an adapter protein required to form mitochondrial fission complexes. Formation of these complexes is required to promote constriction and fission of the mitochondrial compartment at a late step in mitochondrial division.</text>
</comment>
<dbReference type="InterPro" id="IPR027417">
    <property type="entry name" value="P-loop_NTPase"/>
</dbReference>
<feature type="repeat" description="WD" evidence="6">
    <location>
        <begin position="712"/>
        <end position="743"/>
    </location>
</feature>
<evidence type="ECO:0000256" key="1">
    <source>
        <dbReference type="ARBA" id="ARBA00022574"/>
    </source>
</evidence>
<feature type="repeat" description="WD" evidence="6">
    <location>
        <begin position="799"/>
        <end position="852"/>
    </location>
</feature>
<reference evidence="8 9" key="1">
    <citation type="submission" date="2014-04" db="EMBL/GenBank/DDBJ databases">
        <authorList>
            <consortium name="DOE Joint Genome Institute"/>
            <person name="Kuo A."/>
            <person name="Martino E."/>
            <person name="Perotto S."/>
            <person name="Kohler A."/>
            <person name="Nagy L.G."/>
            <person name="Floudas D."/>
            <person name="Copeland A."/>
            <person name="Barry K.W."/>
            <person name="Cichocki N."/>
            <person name="Veneault-Fourrey C."/>
            <person name="LaButti K."/>
            <person name="Lindquist E.A."/>
            <person name="Lipzen A."/>
            <person name="Lundell T."/>
            <person name="Morin E."/>
            <person name="Murat C."/>
            <person name="Sun H."/>
            <person name="Tunlid A."/>
            <person name="Henrissat B."/>
            <person name="Grigoriev I.V."/>
            <person name="Hibbett D.S."/>
            <person name="Martin F."/>
            <person name="Nordberg H.P."/>
            <person name="Cantor M.N."/>
            <person name="Hua S.X."/>
        </authorList>
    </citation>
    <scope>NUCLEOTIDE SEQUENCE [LARGE SCALE GENOMIC DNA]</scope>
    <source>
        <strain evidence="8 9">Zn</strain>
    </source>
</reference>
<feature type="domain" description="Nephrocystin 3-like N-terminal" evidence="7">
    <location>
        <begin position="80"/>
        <end position="240"/>
    </location>
</feature>
<dbReference type="InterPro" id="IPR015943">
    <property type="entry name" value="WD40/YVTN_repeat-like_dom_sf"/>
</dbReference>
<dbReference type="PROSITE" id="PS00678">
    <property type="entry name" value="WD_REPEATS_1"/>
    <property type="match status" value="4"/>
</dbReference>
<dbReference type="CDD" id="cd00200">
    <property type="entry name" value="WD40"/>
    <property type="match status" value="1"/>
</dbReference>
<name>A0A0C3CDL1_OIDMZ</name>
<dbReference type="Pfam" id="PF24883">
    <property type="entry name" value="NPHP3_N"/>
    <property type="match status" value="1"/>
</dbReference>
<feature type="repeat" description="WD" evidence="6">
    <location>
        <begin position="853"/>
        <end position="894"/>
    </location>
</feature>
<dbReference type="STRING" id="913774.A0A0C3CDL1"/>
<organism evidence="8 9">
    <name type="scientific">Oidiodendron maius (strain Zn)</name>
    <dbReference type="NCBI Taxonomy" id="913774"/>
    <lineage>
        <taxon>Eukaryota</taxon>
        <taxon>Fungi</taxon>
        <taxon>Dikarya</taxon>
        <taxon>Ascomycota</taxon>
        <taxon>Pezizomycotina</taxon>
        <taxon>Leotiomycetes</taxon>
        <taxon>Leotiomycetes incertae sedis</taxon>
        <taxon>Myxotrichaceae</taxon>
        <taxon>Oidiodendron</taxon>
    </lineage>
</organism>
<evidence type="ECO:0000313" key="9">
    <source>
        <dbReference type="Proteomes" id="UP000054321"/>
    </source>
</evidence>
<protein>
    <recommendedName>
        <fullName evidence="4">Mitochondrial division protein 1</fullName>
    </recommendedName>
</protein>
<evidence type="ECO:0000313" key="8">
    <source>
        <dbReference type="EMBL" id="KIM97028.1"/>
    </source>
</evidence>
<dbReference type="InterPro" id="IPR056884">
    <property type="entry name" value="NPHP3-like_N"/>
</dbReference>
<dbReference type="PRINTS" id="PR00320">
    <property type="entry name" value="GPROTEINBRPT"/>
</dbReference>
<dbReference type="PROSITE" id="PS50294">
    <property type="entry name" value="WD_REPEATS_REGION"/>
    <property type="match status" value="5"/>
</dbReference>
<dbReference type="InParanoid" id="A0A0C3CDL1"/>
<dbReference type="PANTHER" id="PTHR22847">
    <property type="entry name" value="WD40 REPEAT PROTEIN"/>
    <property type="match status" value="1"/>
</dbReference>
<dbReference type="PROSITE" id="PS50082">
    <property type="entry name" value="WD_REPEATS_2"/>
    <property type="match status" value="5"/>
</dbReference>
<keyword evidence="2" id="KW-0677">Repeat</keyword>
<evidence type="ECO:0000256" key="4">
    <source>
        <dbReference type="ARBA" id="ARBA00039789"/>
    </source>
</evidence>
<dbReference type="InterPro" id="IPR001680">
    <property type="entry name" value="WD40_rpt"/>
</dbReference>
<dbReference type="PANTHER" id="PTHR22847:SF637">
    <property type="entry name" value="WD REPEAT DOMAIN 5B"/>
    <property type="match status" value="1"/>
</dbReference>
<accession>A0A0C3CDL1</accession>
<proteinExistence type="inferred from homology"/>
<keyword evidence="1 6" id="KW-0853">WD repeat</keyword>
<dbReference type="SUPFAM" id="SSF50978">
    <property type="entry name" value="WD40 repeat-like"/>
    <property type="match status" value="1"/>
</dbReference>
<feature type="repeat" description="WD" evidence="6">
    <location>
        <begin position="757"/>
        <end position="798"/>
    </location>
</feature>
<dbReference type="SMART" id="SM00320">
    <property type="entry name" value="WD40"/>
    <property type="match status" value="5"/>
</dbReference>
<keyword evidence="9" id="KW-1185">Reference proteome</keyword>
<gene>
    <name evidence="8" type="ORF">OIDMADRAFT_131301</name>
</gene>
<feature type="repeat" description="WD" evidence="6">
    <location>
        <begin position="670"/>
        <end position="711"/>
    </location>
</feature>
<dbReference type="OrthoDB" id="674604at2759"/>
<dbReference type="Pfam" id="PF00400">
    <property type="entry name" value="WD40"/>
    <property type="match status" value="6"/>
</dbReference>
<dbReference type="InterPro" id="IPR019775">
    <property type="entry name" value="WD40_repeat_CS"/>
</dbReference>
<dbReference type="AlphaFoldDB" id="A0A0C3CDL1"/>
<dbReference type="EMBL" id="KN832883">
    <property type="protein sequence ID" value="KIM97028.1"/>
    <property type="molecule type" value="Genomic_DNA"/>
</dbReference>
<evidence type="ECO:0000256" key="6">
    <source>
        <dbReference type="PROSITE-ProRule" id="PRU00221"/>
    </source>
</evidence>
<dbReference type="Gene3D" id="3.40.50.300">
    <property type="entry name" value="P-loop containing nucleotide triphosphate hydrolases"/>
    <property type="match status" value="1"/>
</dbReference>
<dbReference type="GO" id="GO:1990234">
    <property type="term" value="C:transferase complex"/>
    <property type="evidence" value="ECO:0007669"/>
    <property type="project" value="UniProtKB-ARBA"/>
</dbReference>
<dbReference type="Gene3D" id="2.130.10.10">
    <property type="entry name" value="YVTN repeat-like/Quinoprotein amine dehydrogenase"/>
    <property type="match status" value="3"/>
</dbReference>
<evidence type="ECO:0000256" key="2">
    <source>
        <dbReference type="ARBA" id="ARBA00022737"/>
    </source>
</evidence>
<dbReference type="SUPFAM" id="SSF52540">
    <property type="entry name" value="P-loop containing nucleoside triphosphate hydrolases"/>
    <property type="match status" value="1"/>
</dbReference>
<reference evidence="9" key="2">
    <citation type="submission" date="2015-01" db="EMBL/GenBank/DDBJ databases">
        <title>Evolutionary Origins and Diversification of the Mycorrhizal Mutualists.</title>
        <authorList>
            <consortium name="DOE Joint Genome Institute"/>
            <consortium name="Mycorrhizal Genomics Consortium"/>
            <person name="Kohler A."/>
            <person name="Kuo A."/>
            <person name="Nagy L.G."/>
            <person name="Floudas D."/>
            <person name="Copeland A."/>
            <person name="Barry K.W."/>
            <person name="Cichocki N."/>
            <person name="Veneault-Fourrey C."/>
            <person name="LaButti K."/>
            <person name="Lindquist E.A."/>
            <person name="Lipzen A."/>
            <person name="Lundell T."/>
            <person name="Morin E."/>
            <person name="Murat C."/>
            <person name="Riley R."/>
            <person name="Ohm R."/>
            <person name="Sun H."/>
            <person name="Tunlid A."/>
            <person name="Henrissat B."/>
            <person name="Grigoriev I.V."/>
            <person name="Hibbett D.S."/>
            <person name="Martin F."/>
        </authorList>
    </citation>
    <scope>NUCLEOTIDE SEQUENCE [LARGE SCALE GENOMIC DNA]</scope>
    <source>
        <strain evidence="9">Zn</strain>
    </source>
</reference>
<dbReference type="InterPro" id="IPR020472">
    <property type="entry name" value="WD40_PAC1"/>
</dbReference>
<evidence type="ECO:0000256" key="5">
    <source>
        <dbReference type="ARBA" id="ARBA00043913"/>
    </source>
</evidence>
<evidence type="ECO:0000259" key="7">
    <source>
        <dbReference type="Pfam" id="PF24883"/>
    </source>
</evidence>
<dbReference type="HOGENOM" id="CLU_000288_6_0_1"/>